<reference evidence="9 10" key="2">
    <citation type="submission" date="2019-01" db="EMBL/GenBank/DDBJ databases">
        <title>The decoding of complex shrimp genome reveals the adaptation for benthos swimmer, frequently molting mechanism and breeding impact on genome.</title>
        <authorList>
            <person name="Sun Y."/>
            <person name="Gao Y."/>
            <person name="Yu Y."/>
        </authorList>
    </citation>
    <scope>NUCLEOTIDE SEQUENCE [LARGE SCALE GENOMIC DNA]</scope>
    <source>
        <tissue evidence="9">Muscle</tissue>
    </source>
</reference>
<evidence type="ECO:0000256" key="7">
    <source>
        <dbReference type="PIRSR" id="PIRSR600246-1"/>
    </source>
</evidence>
<evidence type="ECO:0000313" key="10">
    <source>
        <dbReference type="Proteomes" id="UP000283509"/>
    </source>
</evidence>
<dbReference type="InterPro" id="IPR000246">
    <property type="entry name" value="Peptidase_T2"/>
</dbReference>
<dbReference type="Pfam" id="PF01112">
    <property type="entry name" value="Asparaginase_2"/>
    <property type="match status" value="1"/>
</dbReference>
<evidence type="ECO:0000256" key="6">
    <source>
        <dbReference type="ARBA" id="ARBA00049366"/>
    </source>
</evidence>
<dbReference type="InterPro" id="IPR029055">
    <property type="entry name" value="Ntn_hydrolases_N"/>
</dbReference>
<proteinExistence type="inferred from homology"/>
<accession>A0A3R7MGR2</accession>
<keyword evidence="4" id="KW-0378">Hydrolase</keyword>
<dbReference type="PANTHER" id="PTHR10188">
    <property type="entry name" value="L-ASPARAGINASE"/>
    <property type="match status" value="1"/>
</dbReference>
<name>A0A3R7MGR2_PENVA</name>
<dbReference type="GO" id="GO:0033345">
    <property type="term" value="P:L-asparagine catabolic process via L-aspartate"/>
    <property type="evidence" value="ECO:0007669"/>
    <property type="project" value="TreeGrafter"/>
</dbReference>
<comment type="caution">
    <text evidence="9">The sequence shown here is derived from an EMBL/GenBank/DDBJ whole genome shotgun (WGS) entry which is preliminary data.</text>
</comment>
<evidence type="ECO:0000256" key="1">
    <source>
        <dbReference type="ARBA" id="ARBA00000306"/>
    </source>
</evidence>
<dbReference type="PANTHER" id="PTHR10188:SF41">
    <property type="entry name" value="ISOASPARTYL PEPTIDASE_L-ASPARAGINASE"/>
    <property type="match status" value="1"/>
</dbReference>
<dbReference type="OrthoDB" id="2262349at2759"/>
<evidence type="ECO:0000256" key="5">
    <source>
        <dbReference type="ARBA" id="ARBA00022813"/>
    </source>
</evidence>
<dbReference type="AlphaFoldDB" id="A0A3R7MGR2"/>
<organism evidence="9 10">
    <name type="scientific">Penaeus vannamei</name>
    <name type="common">Whiteleg shrimp</name>
    <name type="synonym">Litopenaeus vannamei</name>
    <dbReference type="NCBI Taxonomy" id="6689"/>
    <lineage>
        <taxon>Eukaryota</taxon>
        <taxon>Metazoa</taxon>
        <taxon>Ecdysozoa</taxon>
        <taxon>Arthropoda</taxon>
        <taxon>Crustacea</taxon>
        <taxon>Multicrustacea</taxon>
        <taxon>Malacostraca</taxon>
        <taxon>Eumalacostraca</taxon>
        <taxon>Eucarida</taxon>
        <taxon>Decapoda</taxon>
        <taxon>Dendrobranchiata</taxon>
        <taxon>Penaeoidea</taxon>
        <taxon>Penaeidae</taxon>
        <taxon>Penaeus</taxon>
    </lineage>
</organism>
<dbReference type="GO" id="GO:0005737">
    <property type="term" value="C:cytoplasm"/>
    <property type="evidence" value="ECO:0007669"/>
    <property type="project" value="TreeGrafter"/>
</dbReference>
<reference evidence="9 10" key="1">
    <citation type="submission" date="2018-04" db="EMBL/GenBank/DDBJ databases">
        <authorList>
            <person name="Zhang X."/>
            <person name="Yuan J."/>
            <person name="Li F."/>
            <person name="Xiang J."/>
        </authorList>
    </citation>
    <scope>NUCLEOTIDE SEQUENCE [LARGE SCALE GENOMIC DNA]</scope>
    <source>
        <tissue evidence="9">Muscle</tissue>
    </source>
</reference>
<keyword evidence="5" id="KW-0068">Autocatalytic cleavage</keyword>
<feature type="active site" description="Nucleophile" evidence="7">
    <location>
        <position position="152"/>
    </location>
</feature>
<dbReference type="CDD" id="cd04702">
    <property type="entry name" value="ASRGL1_like"/>
    <property type="match status" value="1"/>
</dbReference>
<comment type="catalytic activity">
    <reaction evidence="6">
        <text>L-asparagine + H2O = L-aspartate + NH4(+)</text>
        <dbReference type="Rhea" id="RHEA:21016"/>
        <dbReference type="ChEBI" id="CHEBI:15377"/>
        <dbReference type="ChEBI" id="CHEBI:28938"/>
        <dbReference type="ChEBI" id="CHEBI:29991"/>
        <dbReference type="ChEBI" id="CHEBI:58048"/>
        <dbReference type="EC" id="3.5.1.1"/>
    </reaction>
</comment>
<dbReference type="Gene3D" id="3.60.20.30">
    <property type="entry name" value="(Glycosyl)asparaginase"/>
    <property type="match status" value="1"/>
</dbReference>
<dbReference type="STRING" id="6689.A0A3R7MGR2"/>
<dbReference type="InterPro" id="IPR033844">
    <property type="entry name" value="ASRGL1_meta"/>
</dbReference>
<dbReference type="GO" id="GO:0008798">
    <property type="term" value="F:beta-aspartyl-peptidase activity"/>
    <property type="evidence" value="ECO:0007669"/>
    <property type="project" value="UniProtKB-EC"/>
</dbReference>
<evidence type="ECO:0000256" key="2">
    <source>
        <dbReference type="ARBA" id="ARBA00010872"/>
    </source>
</evidence>
<evidence type="ECO:0000256" key="4">
    <source>
        <dbReference type="ARBA" id="ARBA00022801"/>
    </source>
</evidence>
<sequence>MVEPVVIVHGGAWAVPEILWDRSIAGVKTAALHGYKVLQEGGSVVDVAEAAVEMDAIIMNGATMEAGAVAAIRNIPNPVKVARLIMEKTPHVMLAGEGANKFASQYGINEVDKELLITPYAKEELAEYKKYTNTVYCLFNKTEHVNPVGHDTVGCAVVDQKGHTACATSTGGITAKMPGRVGAVSTTGCGEAIMKACLARHIVSVMGTGQDVVTAIKSGLNHMETRINGFGGAIAVSCKGDVGMQFSTPRMPWAYVRQGKLHYGIHPGQHIIEDL</sequence>
<feature type="site" description="Cleavage; by autolysis" evidence="8">
    <location>
        <begin position="151"/>
        <end position="152"/>
    </location>
</feature>
<evidence type="ECO:0000256" key="8">
    <source>
        <dbReference type="PIRSR" id="PIRSR600246-3"/>
    </source>
</evidence>
<keyword evidence="10" id="KW-1185">Reference proteome</keyword>
<gene>
    <name evidence="9" type="ORF">C7M84_005386</name>
</gene>
<comment type="similarity">
    <text evidence="2">Belongs to the Ntn-hydrolase family.</text>
</comment>
<dbReference type="GO" id="GO:0004067">
    <property type="term" value="F:asparaginase activity"/>
    <property type="evidence" value="ECO:0007669"/>
    <property type="project" value="UniProtKB-EC"/>
</dbReference>
<evidence type="ECO:0000256" key="3">
    <source>
        <dbReference type="ARBA" id="ARBA00022670"/>
    </source>
</evidence>
<evidence type="ECO:0000313" key="9">
    <source>
        <dbReference type="EMBL" id="ROT76047.1"/>
    </source>
</evidence>
<dbReference type="SUPFAM" id="SSF56235">
    <property type="entry name" value="N-terminal nucleophile aminohydrolases (Ntn hydrolases)"/>
    <property type="match status" value="1"/>
</dbReference>
<comment type="catalytic activity">
    <reaction evidence="1">
        <text>Cleavage of a beta-linked Asp residue from the N-terminus of a polypeptide.</text>
        <dbReference type="EC" id="3.4.19.5"/>
    </reaction>
</comment>
<protein>
    <submittedName>
        <fullName evidence="9">Uncharacterized protein</fullName>
    </submittedName>
</protein>
<dbReference type="GO" id="GO:0006508">
    <property type="term" value="P:proteolysis"/>
    <property type="evidence" value="ECO:0007669"/>
    <property type="project" value="UniProtKB-KW"/>
</dbReference>
<dbReference type="Proteomes" id="UP000283509">
    <property type="component" value="Unassembled WGS sequence"/>
</dbReference>
<dbReference type="EMBL" id="QCYY01001698">
    <property type="protein sequence ID" value="ROT76047.1"/>
    <property type="molecule type" value="Genomic_DNA"/>
</dbReference>
<keyword evidence="3" id="KW-0645">Protease</keyword>